<dbReference type="InterPro" id="IPR050450">
    <property type="entry name" value="COX15/CtaA_HemeA_synthase"/>
</dbReference>
<dbReference type="Proteomes" id="UP000557772">
    <property type="component" value="Unassembled WGS sequence"/>
</dbReference>
<keyword evidence="6" id="KW-0560">Oxidoreductase</keyword>
<organism evidence="14 15">
    <name type="scientific">Flexivirga aerilata</name>
    <dbReference type="NCBI Taxonomy" id="1656889"/>
    <lineage>
        <taxon>Bacteria</taxon>
        <taxon>Bacillati</taxon>
        <taxon>Actinomycetota</taxon>
        <taxon>Actinomycetes</taxon>
        <taxon>Micrococcales</taxon>
        <taxon>Dermacoccaceae</taxon>
        <taxon>Flexivirga</taxon>
    </lineage>
</organism>
<evidence type="ECO:0000256" key="9">
    <source>
        <dbReference type="ARBA" id="ARBA00023136"/>
    </source>
</evidence>
<evidence type="ECO:0000256" key="1">
    <source>
        <dbReference type="ARBA" id="ARBA00004141"/>
    </source>
</evidence>
<keyword evidence="8" id="KW-0350">Heme biosynthesis</keyword>
<keyword evidence="15" id="KW-1185">Reference proteome</keyword>
<feature type="region of interest" description="Disordered" evidence="12">
    <location>
        <begin position="324"/>
        <end position="351"/>
    </location>
</feature>
<evidence type="ECO:0000256" key="2">
    <source>
        <dbReference type="ARBA" id="ARBA00022475"/>
    </source>
</evidence>
<reference evidence="14 15" key="1">
    <citation type="submission" date="2020-05" db="EMBL/GenBank/DDBJ databases">
        <title>Flexivirga sp. ID2601S isolated from air conditioner.</title>
        <authorList>
            <person name="Kim D.H."/>
        </authorList>
    </citation>
    <scope>NUCLEOTIDE SEQUENCE [LARGE SCALE GENOMIC DNA]</scope>
    <source>
        <strain evidence="14 15">ID2601S</strain>
    </source>
</reference>
<dbReference type="Pfam" id="PF02628">
    <property type="entry name" value="COX15-CtaA"/>
    <property type="match status" value="1"/>
</dbReference>
<dbReference type="InterPro" id="IPR003780">
    <property type="entry name" value="COX15/CtaA_fam"/>
</dbReference>
<comment type="pathway">
    <text evidence="11">Porphyrin-containing compound metabolism.</text>
</comment>
<dbReference type="EMBL" id="JABENB010000003">
    <property type="protein sequence ID" value="NNG41103.1"/>
    <property type="molecule type" value="Genomic_DNA"/>
</dbReference>
<protein>
    <submittedName>
        <fullName evidence="14">Heme A synthase</fullName>
    </submittedName>
</protein>
<feature type="transmembrane region" description="Helical" evidence="13">
    <location>
        <begin position="189"/>
        <end position="212"/>
    </location>
</feature>
<dbReference type="PANTHER" id="PTHR35457">
    <property type="entry name" value="HEME A SYNTHASE"/>
    <property type="match status" value="1"/>
</dbReference>
<keyword evidence="9 13" id="KW-0472">Membrane</keyword>
<evidence type="ECO:0000256" key="12">
    <source>
        <dbReference type="SAM" id="MobiDB-lite"/>
    </source>
</evidence>
<keyword evidence="4" id="KW-0479">Metal-binding</keyword>
<dbReference type="GO" id="GO:0006784">
    <property type="term" value="P:heme A biosynthetic process"/>
    <property type="evidence" value="ECO:0007669"/>
    <property type="project" value="InterPro"/>
</dbReference>
<dbReference type="GO" id="GO:0016020">
    <property type="term" value="C:membrane"/>
    <property type="evidence" value="ECO:0007669"/>
    <property type="project" value="UniProtKB-SubCell"/>
</dbReference>
<dbReference type="GO" id="GO:0046872">
    <property type="term" value="F:metal ion binding"/>
    <property type="evidence" value="ECO:0007669"/>
    <property type="project" value="UniProtKB-KW"/>
</dbReference>
<sequence>MGRQIVSDAPAPARGILPPVARTTGFAVWLRRLFWLNLFVEILIVATGGLVRLTASGLGCPDWPQCVPGSITPTRQQEQSWHKYIEFGNRSLTSVVSIVALALLVAVIVDQRKGSGRRGLWPPVVGVLFGIAVQAVVGGISVRTGLNPAIVATHFLTSMVLVAASAWLVWRAREGDGAPKPLVPREVRWLAAVTGVVLVVVLFLGTMVTGSGPHSGDDAENPARLSFDLRTVTWLHADTVMLLTGLVVATLIATLLVARHTRAPRAWALVLGVIVLQGIVGYTQYFLEVPAGLVEIHMILACLLVTATTWAVLSLRERPVTDTAAAQGVDQSSRSGQSDQTGQRRPSVSHR</sequence>
<evidence type="ECO:0000256" key="5">
    <source>
        <dbReference type="ARBA" id="ARBA00022989"/>
    </source>
</evidence>
<evidence type="ECO:0000256" key="7">
    <source>
        <dbReference type="ARBA" id="ARBA00023004"/>
    </source>
</evidence>
<keyword evidence="7" id="KW-0408">Iron</keyword>
<evidence type="ECO:0000313" key="14">
    <source>
        <dbReference type="EMBL" id="NNG41103.1"/>
    </source>
</evidence>
<keyword evidence="2" id="KW-1003">Cell membrane</keyword>
<feature type="transmembrane region" description="Helical" evidence="13">
    <location>
        <begin position="232"/>
        <end position="257"/>
    </location>
</feature>
<evidence type="ECO:0000256" key="3">
    <source>
        <dbReference type="ARBA" id="ARBA00022692"/>
    </source>
</evidence>
<evidence type="ECO:0000256" key="10">
    <source>
        <dbReference type="ARBA" id="ARBA00023157"/>
    </source>
</evidence>
<dbReference type="PANTHER" id="PTHR35457:SF1">
    <property type="entry name" value="HEME A SYNTHASE"/>
    <property type="match status" value="1"/>
</dbReference>
<feature type="transmembrane region" description="Helical" evidence="13">
    <location>
        <begin position="293"/>
        <end position="313"/>
    </location>
</feature>
<gene>
    <name evidence="14" type="ORF">HJ588_17730</name>
</gene>
<evidence type="ECO:0000256" key="13">
    <source>
        <dbReference type="SAM" id="Phobius"/>
    </source>
</evidence>
<evidence type="ECO:0000256" key="6">
    <source>
        <dbReference type="ARBA" id="ARBA00023002"/>
    </source>
</evidence>
<evidence type="ECO:0000256" key="8">
    <source>
        <dbReference type="ARBA" id="ARBA00023133"/>
    </source>
</evidence>
<feature type="compositionally biased region" description="Polar residues" evidence="12">
    <location>
        <begin position="329"/>
        <end position="351"/>
    </location>
</feature>
<keyword evidence="5 13" id="KW-1133">Transmembrane helix</keyword>
<feature type="transmembrane region" description="Helical" evidence="13">
    <location>
        <begin position="33"/>
        <end position="55"/>
    </location>
</feature>
<comment type="subcellular location">
    <subcellularLocation>
        <location evidence="1">Membrane</location>
        <topology evidence="1">Multi-pass membrane protein</topology>
    </subcellularLocation>
</comment>
<name>A0A849ALU8_9MICO</name>
<feature type="transmembrane region" description="Helical" evidence="13">
    <location>
        <begin position="121"/>
        <end position="142"/>
    </location>
</feature>
<comment type="caution">
    <text evidence="14">The sequence shown here is derived from an EMBL/GenBank/DDBJ whole genome shotgun (WGS) entry which is preliminary data.</text>
</comment>
<keyword evidence="10" id="KW-1015">Disulfide bond</keyword>
<feature type="transmembrane region" description="Helical" evidence="13">
    <location>
        <begin position="266"/>
        <end position="287"/>
    </location>
</feature>
<feature type="transmembrane region" description="Helical" evidence="13">
    <location>
        <begin position="148"/>
        <end position="169"/>
    </location>
</feature>
<proteinExistence type="predicted"/>
<dbReference type="RefSeq" id="WP_171158109.1">
    <property type="nucleotide sequence ID" value="NZ_JABENB010000003.1"/>
</dbReference>
<evidence type="ECO:0000313" key="15">
    <source>
        <dbReference type="Proteomes" id="UP000557772"/>
    </source>
</evidence>
<dbReference type="AlphaFoldDB" id="A0A849ALU8"/>
<feature type="transmembrane region" description="Helical" evidence="13">
    <location>
        <begin position="91"/>
        <end position="109"/>
    </location>
</feature>
<accession>A0A849ALU8</accession>
<dbReference type="GO" id="GO:0016491">
    <property type="term" value="F:oxidoreductase activity"/>
    <property type="evidence" value="ECO:0007669"/>
    <property type="project" value="UniProtKB-KW"/>
</dbReference>
<keyword evidence="3 13" id="KW-0812">Transmembrane</keyword>
<evidence type="ECO:0000256" key="4">
    <source>
        <dbReference type="ARBA" id="ARBA00022723"/>
    </source>
</evidence>
<evidence type="ECO:0000256" key="11">
    <source>
        <dbReference type="ARBA" id="ARBA00023444"/>
    </source>
</evidence>